<gene>
    <name evidence="1" type="ORF">SJ435_08510</name>
</gene>
<evidence type="ECO:0000313" key="1">
    <source>
        <dbReference type="EMBL" id="MDX7082430.1"/>
    </source>
</evidence>
<dbReference type="Gene3D" id="1.10.3510.10">
    <property type="entry name" value="NMB0513-like"/>
    <property type="match status" value="1"/>
</dbReference>
<reference evidence="1 2" key="1">
    <citation type="submission" date="2023-11" db="EMBL/GenBank/DDBJ databases">
        <title>Detection of rare carbapenemases in Enterobacterales - comparison of two colorimetric and two CIM-based carbapenemase assays.</title>
        <authorList>
            <person name="Schaffarczyk L."/>
            <person name="Noster J."/>
            <person name="Stelzer Y."/>
            <person name="Sattler J."/>
            <person name="Gatermann S."/>
            <person name="Hamprecht A."/>
        </authorList>
    </citation>
    <scope>NUCLEOTIDE SEQUENCE [LARGE SCALE GENOMIC DNA]</scope>
    <source>
        <strain evidence="1 2">CIM-Carb-136</strain>
    </source>
</reference>
<dbReference type="EMBL" id="JAXABG010000004">
    <property type="protein sequence ID" value="MDX7082430.1"/>
    <property type="molecule type" value="Genomic_DNA"/>
</dbReference>
<dbReference type="SUPFAM" id="SSF160472">
    <property type="entry name" value="NMB0513-like"/>
    <property type="match status" value="1"/>
</dbReference>
<proteinExistence type="predicted"/>
<dbReference type="InterPro" id="IPR023138">
    <property type="entry name" value="NMB0513-like_sf"/>
</dbReference>
<accession>A0ABD5IFC0</accession>
<comment type="caution">
    <text evidence="1">The sequence shown here is derived from an EMBL/GenBank/DDBJ whole genome shotgun (WGS) entry which is preliminary data.</text>
</comment>
<dbReference type="Pfam" id="PF04591">
    <property type="entry name" value="DUF596"/>
    <property type="match status" value="1"/>
</dbReference>
<sequence>MRATMLYSDEQYKLFREELDGASIGTVWSAMRADNFDRNTLSYEEKKNYFFDLIHHLMAEGRVRLGKHGQFLEGDIEEQVTHYKAVFPKTEEEWKTKNEDIWFYEEECPGGLVWIHEDGYQDWT</sequence>
<dbReference type="AlphaFoldDB" id="A0ABD5IFC0"/>
<name>A0ABD5IFC0_SERMA</name>
<dbReference type="Proteomes" id="UP001275057">
    <property type="component" value="Unassembled WGS sequence"/>
</dbReference>
<evidence type="ECO:0000313" key="2">
    <source>
        <dbReference type="Proteomes" id="UP001275057"/>
    </source>
</evidence>
<dbReference type="RefSeq" id="WP_238788570.1">
    <property type="nucleotide sequence ID" value="NZ_CAMKIY010000012.1"/>
</dbReference>
<dbReference type="InterPro" id="IPR007670">
    <property type="entry name" value="DUF596"/>
</dbReference>
<organism evidence="1 2">
    <name type="scientific">Serratia marcescens</name>
    <dbReference type="NCBI Taxonomy" id="615"/>
    <lineage>
        <taxon>Bacteria</taxon>
        <taxon>Pseudomonadati</taxon>
        <taxon>Pseudomonadota</taxon>
        <taxon>Gammaproteobacteria</taxon>
        <taxon>Enterobacterales</taxon>
        <taxon>Yersiniaceae</taxon>
        <taxon>Serratia</taxon>
    </lineage>
</organism>
<protein>
    <submittedName>
        <fullName evidence="1">DUF596 domain-containing protein</fullName>
    </submittedName>
</protein>